<gene>
    <name evidence="1" type="ORF">CR513_01432</name>
</gene>
<feature type="non-terminal residue" evidence="1">
    <location>
        <position position="1"/>
    </location>
</feature>
<evidence type="ECO:0000313" key="1">
    <source>
        <dbReference type="EMBL" id="RDY13619.1"/>
    </source>
</evidence>
<organism evidence="1 2">
    <name type="scientific">Mucuna pruriens</name>
    <name type="common">Velvet bean</name>
    <name type="synonym">Dolichos pruriens</name>
    <dbReference type="NCBI Taxonomy" id="157652"/>
    <lineage>
        <taxon>Eukaryota</taxon>
        <taxon>Viridiplantae</taxon>
        <taxon>Streptophyta</taxon>
        <taxon>Embryophyta</taxon>
        <taxon>Tracheophyta</taxon>
        <taxon>Spermatophyta</taxon>
        <taxon>Magnoliopsida</taxon>
        <taxon>eudicotyledons</taxon>
        <taxon>Gunneridae</taxon>
        <taxon>Pentapetalae</taxon>
        <taxon>rosids</taxon>
        <taxon>fabids</taxon>
        <taxon>Fabales</taxon>
        <taxon>Fabaceae</taxon>
        <taxon>Papilionoideae</taxon>
        <taxon>50 kb inversion clade</taxon>
        <taxon>NPAAA clade</taxon>
        <taxon>indigoferoid/millettioid clade</taxon>
        <taxon>Phaseoleae</taxon>
        <taxon>Mucuna</taxon>
    </lineage>
</organism>
<dbReference type="Proteomes" id="UP000257109">
    <property type="component" value="Unassembled WGS sequence"/>
</dbReference>
<accession>A0A371IF11</accession>
<evidence type="ECO:0000313" key="2">
    <source>
        <dbReference type="Proteomes" id="UP000257109"/>
    </source>
</evidence>
<reference evidence="1" key="1">
    <citation type="submission" date="2018-05" db="EMBL/GenBank/DDBJ databases">
        <title>Draft genome of Mucuna pruriens seed.</title>
        <authorList>
            <person name="Nnadi N.E."/>
            <person name="Vos R."/>
            <person name="Hasami M.H."/>
            <person name="Devisetty U.K."/>
            <person name="Aguiy J.C."/>
        </authorList>
    </citation>
    <scope>NUCLEOTIDE SEQUENCE [LARGE SCALE GENOMIC DNA]</scope>
    <source>
        <strain evidence="1">JCA_2017</strain>
    </source>
</reference>
<dbReference type="AlphaFoldDB" id="A0A371IF11"/>
<keyword evidence="2" id="KW-1185">Reference proteome</keyword>
<protein>
    <submittedName>
        <fullName evidence="1">Uncharacterized protein</fullName>
    </submittedName>
</protein>
<proteinExistence type="predicted"/>
<dbReference type="EMBL" id="QJKJ01000242">
    <property type="protein sequence ID" value="RDY13619.1"/>
    <property type="molecule type" value="Genomic_DNA"/>
</dbReference>
<name>A0A371IF11_MUCPR</name>
<comment type="caution">
    <text evidence="1">The sequence shown here is derived from an EMBL/GenBank/DDBJ whole genome shotgun (WGS) entry which is preliminary data.</text>
</comment>
<sequence>IVYQWEILPNQHHNNLIYECLPYPHIVNPVQVSSRYIEGYGGLLPSDQHKLHIWIHGTVNGPATTHTIYPLATNRALRRSIVSLGATLIVNTHLQPTAFLLGGRETNSQVPLCSSACISTIMDCHHPG</sequence>